<comment type="domain">
    <text evidence="8">Has four distinct domains: an N-terminal nucleotidyltransferase (NT) domain responsible for UTase activity, a central HD domain that encodes UR activity, and two C-terminal ACT domains that seem to have a role in glutamine sensing.</text>
</comment>
<keyword evidence="2 8" id="KW-0548">Nucleotidyltransferase</keyword>
<keyword evidence="1 8" id="KW-0808">Transferase</keyword>
<dbReference type="EMBL" id="RKKB01000022">
    <property type="protein sequence ID" value="RPA22988.1"/>
    <property type="molecule type" value="Genomic_DNA"/>
</dbReference>
<organism evidence="11 12">
    <name type="scientific">Shewanella psychromarinicola</name>
    <dbReference type="NCBI Taxonomy" id="2487742"/>
    <lineage>
        <taxon>Bacteria</taxon>
        <taxon>Pseudomonadati</taxon>
        <taxon>Pseudomonadota</taxon>
        <taxon>Gammaproteobacteria</taxon>
        <taxon>Alteromonadales</taxon>
        <taxon>Shewanellaceae</taxon>
        <taxon>Shewanella</taxon>
    </lineage>
</organism>
<dbReference type="PROSITE" id="PS51671">
    <property type="entry name" value="ACT"/>
    <property type="match status" value="2"/>
</dbReference>
<protein>
    <recommendedName>
        <fullName evidence="8">Bifunctional uridylyltransferase/uridylyl-removing enzyme</fullName>
        <shortName evidence="8">UTase/UR</shortName>
    </recommendedName>
    <alternativeName>
        <fullName evidence="8">Bifunctional [protein-PII] modification enzyme</fullName>
    </alternativeName>
    <alternativeName>
        <fullName evidence="8">Bifunctional nitrogen sensor protein</fullName>
    </alternativeName>
    <domain>
        <recommendedName>
            <fullName evidence="8">[Protein-PII] uridylyltransferase</fullName>
            <shortName evidence="8">PII uridylyltransferase</shortName>
            <shortName evidence="8">UTase</shortName>
            <ecNumber evidence="8">2.7.7.59</ecNumber>
        </recommendedName>
    </domain>
    <domain>
        <recommendedName>
            <fullName evidence="8">[Protein-PII]-UMP uridylyl-removing enzyme</fullName>
            <shortName evidence="8">UR</shortName>
            <ecNumber evidence="8">3.1.4.-</ecNumber>
        </recommendedName>
    </domain>
</protein>
<evidence type="ECO:0000313" key="11">
    <source>
        <dbReference type="EMBL" id="RPA22988.1"/>
    </source>
</evidence>
<evidence type="ECO:0000256" key="5">
    <source>
        <dbReference type="ARBA" id="ARBA00022842"/>
    </source>
</evidence>
<dbReference type="PIRSF" id="PIRSF006288">
    <property type="entry name" value="PII_uridyltransf"/>
    <property type="match status" value="1"/>
</dbReference>
<accession>A0A3N4DGJ5</accession>
<dbReference type="Proteomes" id="UP000278855">
    <property type="component" value="Unassembled WGS sequence"/>
</dbReference>
<dbReference type="OrthoDB" id="9758038at2"/>
<dbReference type="CDD" id="cd05401">
    <property type="entry name" value="NT_GlnE_GlnD_like"/>
    <property type="match status" value="1"/>
</dbReference>
<dbReference type="Gene3D" id="1.20.120.330">
    <property type="entry name" value="Nucleotidyltransferases domain 2"/>
    <property type="match status" value="1"/>
</dbReference>
<dbReference type="InterPro" id="IPR043519">
    <property type="entry name" value="NT_sf"/>
</dbReference>
<comment type="catalytic activity">
    <reaction evidence="8">
        <text>[protein-PII]-uridylyl-L-tyrosine + H2O = [protein-PII]-L-tyrosine + UMP + H(+)</text>
        <dbReference type="Rhea" id="RHEA:48600"/>
        <dbReference type="Rhea" id="RHEA-COMP:12147"/>
        <dbReference type="Rhea" id="RHEA-COMP:12148"/>
        <dbReference type="ChEBI" id="CHEBI:15377"/>
        <dbReference type="ChEBI" id="CHEBI:15378"/>
        <dbReference type="ChEBI" id="CHEBI:46858"/>
        <dbReference type="ChEBI" id="CHEBI:57865"/>
        <dbReference type="ChEBI" id="CHEBI:90602"/>
    </reaction>
</comment>
<keyword evidence="3" id="KW-0677">Repeat</keyword>
<comment type="caution">
    <text evidence="8">Lacks conserved residue(s) required for the propagation of feature annotation.</text>
</comment>
<comment type="catalytic activity">
    <reaction evidence="7">
        <text>guanosine 3',5'-bis(diphosphate) + H2O = GDP + diphosphate + H(+)</text>
        <dbReference type="Rhea" id="RHEA:14253"/>
        <dbReference type="ChEBI" id="CHEBI:15377"/>
        <dbReference type="ChEBI" id="CHEBI:15378"/>
        <dbReference type="ChEBI" id="CHEBI:33019"/>
        <dbReference type="ChEBI" id="CHEBI:58189"/>
        <dbReference type="ChEBI" id="CHEBI:77828"/>
        <dbReference type="EC" id="3.1.7.2"/>
    </reaction>
</comment>
<dbReference type="RefSeq" id="WP_124014028.1">
    <property type="nucleotide sequence ID" value="NZ_RKKB01000022.1"/>
</dbReference>
<dbReference type="HAMAP" id="MF_00277">
    <property type="entry name" value="PII_uridylyl_transf"/>
    <property type="match status" value="1"/>
</dbReference>
<dbReference type="PANTHER" id="PTHR47320">
    <property type="entry name" value="BIFUNCTIONAL URIDYLYLTRANSFERASE/URIDYLYL-REMOVING ENZYME"/>
    <property type="match status" value="1"/>
</dbReference>
<evidence type="ECO:0000259" key="9">
    <source>
        <dbReference type="PROSITE" id="PS51671"/>
    </source>
</evidence>
<dbReference type="SUPFAM" id="SSF81593">
    <property type="entry name" value="Nucleotidyltransferase substrate binding subunit/domain"/>
    <property type="match status" value="1"/>
</dbReference>
<comment type="function">
    <text evidence="8">Modifies, by uridylylation and deuridylylation, the PII regulatory proteins (GlnB and homologs), in response to the nitrogen status of the cell that GlnD senses through the glutamine level. Under low glutamine levels, catalyzes the conversion of the PII proteins and UTP to PII-UMP and PPi, while under higher glutamine levels, GlnD hydrolyzes PII-UMP to PII and UMP (deuridylylation). Thus, controls uridylylation state and activity of the PII proteins, and plays an important role in the regulation of nitrogen metabolism.</text>
</comment>
<reference evidence="12" key="1">
    <citation type="submission" date="2018-11" db="EMBL/GenBank/DDBJ databases">
        <title>Shewanella sp. R106.</title>
        <authorList>
            <person name="Hwang Y.J."/>
            <person name="Hwang C.Y."/>
        </authorList>
    </citation>
    <scope>NUCLEOTIDE SEQUENCE [LARGE SCALE GENOMIC DNA]</scope>
    <source>
        <strain evidence="12">R106</strain>
    </source>
</reference>
<evidence type="ECO:0000256" key="8">
    <source>
        <dbReference type="HAMAP-Rule" id="MF_00277"/>
    </source>
</evidence>
<dbReference type="EC" id="2.7.7.59" evidence="8"/>
<dbReference type="SUPFAM" id="SSF81301">
    <property type="entry name" value="Nucleotidyltransferase"/>
    <property type="match status" value="1"/>
</dbReference>
<dbReference type="InterPro" id="IPR002934">
    <property type="entry name" value="Polymerase_NTP_transf_dom"/>
</dbReference>
<dbReference type="PROSITE" id="PS51831">
    <property type="entry name" value="HD"/>
    <property type="match status" value="1"/>
</dbReference>
<comment type="activity regulation">
    <text evidence="8">Uridylyltransferase (UTase) activity is inhibited by glutamine, while glutamine activates uridylyl-removing (UR) activity.</text>
</comment>
<evidence type="ECO:0000256" key="4">
    <source>
        <dbReference type="ARBA" id="ARBA00022801"/>
    </source>
</evidence>
<evidence type="ECO:0000256" key="7">
    <source>
        <dbReference type="ARBA" id="ARBA00047968"/>
    </source>
</evidence>
<dbReference type="PANTHER" id="PTHR47320:SF1">
    <property type="entry name" value="BIFUNCTIONAL URIDYLYLTRANSFERASE_URIDYLYL-REMOVING ENZYME"/>
    <property type="match status" value="1"/>
</dbReference>
<dbReference type="GO" id="GO:0008893">
    <property type="term" value="F:guanosine-3',5'-bis(diphosphate) 3'-diphosphatase activity"/>
    <property type="evidence" value="ECO:0007669"/>
    <property type="project" value="UniProtKB-EC"/>
</dbReference>
<dbReference type="InterPro" id="IPR013546">
    <property type="entry name" value="PII_UdlTrfase/GS_AdlTrfase"/>
</dbReference>
<dbReference type="AlphaFoldDB" id="A0A3N4DGJ5"/>
<comment type="similarity">
    <text evidence="8">Belongs to the GlnD family.</text>
</comment>
<dbReference type="GO" id="GO:0006808">
    <property type="term" value="P:regulation of nitrogen utilization"/>
    <property type="evidence" value="ECO:0007669"/>
    <property type="project" value="UniProtKB-UniRule"/>
</dbReference>
<dbReference type="NCBIfam" id="TIGR01693">
    <property type="entry name" value="UTase_glnD"/>
    <property type="match status" value="1"/>
</dbReference>
<proteinExistence type="inferred from homology"/>
<dbReference type="CDD" id="cd00077">
    <property type="entry name" value="HDc"/>
    <property type="match status" value="1"/>
</dbReference>
<sequence length="883" mass="101285">MLSQPACTDLRPDMTSAELKQAIKSLDQYLQDNIFQSAIIDTLNKRSQFFDALLCQLWLPFELDPARISLNAVGGYGRQTLHPFSDIDICIIHDGPLTPTEASRISQFLTQLWDLNLDLGHAVRSLDDTYQACKEDVTIATSLLETRHLFGNNQHQQQVLNALYGQDLWQSQAFFNAKLSEQQERHAKAQGTSYSIEPNLKTSPGGMRDIQTLSWVARKHFGVANMQSLRHFGYLTNDEYAELMECQHFLFRVRFALHQAAQRSENRLLLQYQAEVAKLMGFGDGMPIGESGNIAIEKMMRQLFRAMKRISELNKILMAYFQREIIPERNPEIIVINDNFEIVDHYIHVRDETVFIDRTQIMALFEFIAIHHDKIIGITAETLRSLRQVRRRLMGDLQDFQRCREQFKAIFVHPQGMGLAITLMHQHGILASYLPQWREVVGQMQFDLFHAYTVDEHTHKVLKNIYTYDKDIKTLDKDLVLAADIYQKMSNKSTLLFGALFHDLAKGRGGDHSELGAVDASLFAKFHGIKASQEALICWLVEHHLLMSITSQRMDIYDPEVVNAFAKKVGTLTRLDALYCLTIADIQATNDDLWNDWKASLLKDLYFVTRKALRNGFENILQLRTLVREHKQEALNLLAADEDSSVYIKALWRRLPIAFFSNAEADDIARYTQAMINHDLAPVTDNQYNTLILLDDAVVKGCSDVFVYTKDRSGLFVKLFNTLATLRISVKQAQIARTKDGYVVESFKVLDFDEKPITSTQRRKQVINKLHQVLDKGMILSKKRQSRRHQSFDNQPNVEFLRSRKSNRSLVNVSALDTSEFMEQIASTFRELDLHIHSATISTVGERADNVFLLSNKDDQQLTPDQQQQLSATLMQVISEDDL</sequence>
<gene>
    <name evidence="8 11" type="primary">glnD</name>
    <name evidence="11" type="ORF">EGC77_19855</name>
</gene>
<evidence type="ECO:0000256" key="2">
    <source>
        <dbReference type="ARBA" id="ARBA00022695"/>
    </source>
</evidence>
<dbReference type="InterPro" id="IPR006674">
    <property type="entry name" value="HD_domain"/>
</dbReference>
<dbReference type="InterPro" id="IPR002912">
    <property type="entry name" value="ACT_dom"/>
</dbReference>
<comment type="caution">
    <text evidence="11">The sequence shown here is derived from an EMBL/GenBank/DDBJ whole genome shotgun (WGS) entry which is preliminary data.</text>
</comment>
<dbReference type="SUPFAM" id="SSF109604">
    <property type="entry name" value="HD-domain/PDEase-like"/>
    <property type="match status" value="1"/>
</dbReference>
<feature type="domain" description="HD" evidence="10">
    <location>
        <begin position="454"/>
        <end position="578"/>
    </location>
</feature>
<evidence type="ECO:0000313" key="12">
    <source>
        <dbReference type="Proteomes" id="UP000278855"/>
    </source>
</evidence>
<dbReference type="Pfam" id="PF01909">
    <property type="entry name" value="NTP_transf_2"/>
    <property type="match status" value="1"/>
</dbReference>
<feature type="domain" description="ACT" evidence="9">
    <location>
        <begin position="704"/>
        <end position="787"/>
    </location>
</feature>
<comment type="catalytic activity">
    <reaction evidence="8">
        <text>[protein-PII]-L-tyrosine + UTP = [protein-PII]-uridylyl-L-tyrosine + diphosphate</text>
        <dbReference type="Rhea" id="RHEA:13673"/>
        <dbReference type="Rhea" id="RHEA-COMP:12147"/>
        <dbReference type="Rhea" id="RHEA-COMP:12148"/>
        <dbReference type="ChEBI" id="CHEBI:33019"/>
        <dbReference type="ChEBI" id="CHEBI:46398"/>
        <dbReference type="ChEBI" id="CHEBI:46858"/>
        <dbReference type="ChEBI" id="CHEBI:90602"/>
        <dbReference type="EC" id="2.7.7.59"/>
    </reaction>
</comment>
<name>A0A3N4DGJ5_9GAMM</name>
<keyword evidence="4 8" id="KW-0378">Hydrolase</keyword>
<evidence type="ECO:0000259" key="10">
    <source>
        <dbReference type="PROSITE" id="PS51831"/>
    </source>
</evidence>
<dbReference type="InterPro" id="IPR010043">
    <property type="entry name" value="UTase/UR"/>
</dbReference>
<dbReference type="Gene3D" id="1.10.3090.10">
    <property type="entry name" value="cca-adding enzyme, domain 2"/>
    <property type="match status" value="1"/>
</dbReference>
<feature type="domain" description="ACT" evidence="9">
    <location>
        <begin position="810"/>
        <end position="883"/>
    </location>
</feature>
<dbReference type="EC" id="3.1.4.-" evidence="8"/>
<evidence type="ECO:0000256" key="1">
    <source>
        <dbReference type="ARBA" id="ARBA00022679"/>
    </source>
</evidence>
<dbReference type="Pfam" id="PF01966">
    <property type="entry name" value="HD"/>
    <property type="match status" value="1"/>
</dbReference>
<dbReference type="InterPro" id="IPR003607">
    <property type="entry name" value="HD/PDEase_dom"/>
</dbReference>
<comment type="cofactor">
    <cofactor evidence="8">
        <name>Mg(2+)</name>
        <dbReference type="ChEBI" id="CHEBI:18420"/>
    </cofactor>
</comment>
<dbReference type="CDD" id="cd04900">
    <property type="entry name" value="ACT_UUR-like_1"/>
    <property type="match status" value="1"/>
</dbReference>
<dbReference type="Pfam" id="PF08335">
    <property type="entry name" value="GlnD_UR_UTase"/>
    <property type="match status" value="1"/>
</dbReference>
<evidence type="ECO:0000256" key="3">
    <source>
        <dbReference type="ARBA" id="ARBA00022737"/>
    </source>
</evidence>
<keyword evidence="5 8" id="KW-0460">Magnesium</keyword>
<dbReference type="GO" id="GO:0008081">
    <property type="term" value="F:phosphoric diester hydrolase activity"/>
    <property type="evidence" value="ECO:0007669"/>
    <property type="project" value="UniProtKB-UniRule"/>
</dbReference>
<dbReference type="GO" id="GO:0008773">
    <property type="term" value="F:[protein-PII] uridylyltransferase activity"/>
    <property type="evidence" value="ECO:0007669"/>
    <property type="project" value="UniProtKB-UniRule"/>
</dbReference>
<evidence type="ECO:0000256" key="6">
    <source>
        <dbReference type="ARBA" id="ARBA00023268"/>
    </source>
</evidence>
<keyword evidence="6 8" id="KW-0511">Multifunctional enzyme</keyword>
<feature type="region of interest" description="Uridylyltransferase" evidence="8">
    <location>
        <begin position="1"/>
        <end position="335"/>
    </location>
</feature>